<proteinExistence type="predicted"/>
<sequence length="15" mass="1576">MLLLRPVCAPAAALH</sequence>
<organism evidence="1">
    <name type="scientific">Arundo donax</name>
    <name type="common">Giant reed</name>
    <name type="synonym">Donax arundinaceus</name>
    <dbReference type="NCBI Taxonomy" id="35708"/>
    <lineage>
        <taxon>Eukaryota</taxon>
        <taxon>Viridiplantae</taxon>
        <taxon>Streptophyta</taxon>
        <taxon>Embryophyta</taxon>
        <taxon>Tracheophyta</taxon>
        <taxon>Spermatophyta</taxon>
        <taxon>Magnoliopsida</taxon>
        <taxon>Liliopsida</taxon>
        <taxon>Poales</taxon>
        <taxon>Poaceae</taxon>
        <taxon>PACMAD clade</taxon>
        <taxon>Arundinoideae</taxon>
        <taxon>Arundineae</taxon>
        <taxon>Arundo</taxon>
    </lineage>
</organism>
<evidence type="ECO:0000313" key="1">
    <source>
        <dbReference type="EMBL" id="JAD50234.1"/>
    </source>
</evidence>
<name>A0A0A9AEZ5_ARUDO</name>
<reference evidence="1" key="2">
    <citation type="journal article" date="2015" name="Data Brief">
        <title>Shoot transcriptome of the giant reed, Arundo donax.</title>
        <authorList>
            <person name="Barrero R.A."/>
            <person name="Guerrero F.D."/>
            <person name="Moolhuijzen P."/>
            <person name="Goolsby J.A."/>
            <person name="Tidwell J."/>
            <person name="Bellgard S.E."/>
            <person name="Bellgard M.I."/>
        </authorList>
    </citation>
    <scope>NUCLEOTIDE SEQUENCE</scope>
    <source>
        <tissue evidence="1">Shoot tissue taken approximately 20 cm above the soil surface</tissue>
    </source>
</reference>
<dbReference type="EMBL" id="GBRH01247661">
    <property type="protein sequence ID" value="JAD50234.1"/>
    <property type="molecule type" value="Transcribed_RNA"/>
</dbReference>
<accession>A0A0A9AEZ5</accession>
<protein>
    <submittedName>
        <fullName evidence="1">Uncharacterized protein</fullName>
    </submittedName>
</protein>
<reference evidence="1" key="1">
    <citation type="submission" date="2014-09" db="EMBL/GenBank/DDBJ databases">
        <authorList>
            <person name="Magalhaes I.L.F."/>
            <person name="Oliveira U."/>
            <person name="Santos F.R."/>
            <person name="Vidigal T.H.D.A."/>
            <person name="Brescovit A.D."/>
            <person name="Santos A.J."/>
        </authorList>
    </citation>
    <scope>NUCLEOTIDE SEQUENCE</scope>
    <source>
        <tissue evidence="1">Shoot tissue taken approximately 20 cm above the soil surface</tissue>
    </source>
</reference>